<dbReference type="AlphaFoldDB" id="A0A820BYT7"/>
<comment type="caution">
    <text evidence="1">The sequence shown here is derived from an EMBL/GenBank/DDBJ whole genome shotgun (WGS) entry which is preliminary data.</text>
</comment>
<organism evidence="1 2">
    <name type="scientific">Adineta steineri</name>
    <dbReference type="NCBI Taxonomy" id="433720"/>
    <lineage>
        <taxon>Eukaryota</taxon>
        <taxon>Metazoa</taxon>
        <taxon>Spiralia</taxon>
        <taxon>Gnathifera</taxon>
        <taxon>Rotifera</taxon>
        <taxon>Eurotatoria</taxon>
        <taxon>Bdelloidea</taxon>
        <taxon>Adinetida</taxon>
        <taxon>Adinetidae</taxon>
        <taxon>Adineta</taxon>
    </lineage>
</organism>
<accession>A0A820BYT7</accession>
<evidence type="ECO:0000313" key="1">
    <source>
        <dbReference type="EMBL" id="CAF4208275.1"/>
    </source>
</evidence>
<evidence type="ECO:0000313" key="2">
    <source>
        <dbReference type="Proteomes" id="UP000663844"/>
    </source>
</evidence>
<sequence>DDDLTVPYIHSKQLLQIGLNARTDNKQKKKLFHFTIDMISYHRSGYGHRLIYQAPKLTSTLKHIIFDEDL</sequence>
<gene>
    <name evidence="1" type="ORF">OXD698_LOCUS41223</name>
</gene>
<feature type="non-terminal residue" evidence="1">
    <location>
        <position position="70"/>
    </location>
</feature>
<reference evidence="1" key="1">
    <citation type="submission" date="2021-02" db="EMBL/GenBank/DDBJ databases">
        <authorList>
            <person name="Nowell W R."/>
        </authorList>
    </citation>
    <scope>NUCLEOTIDE SEQUENCE</scope>
</reference>
<dbReference type="EMBL" id="CAJOAZ010009697">
    <property type="protein sequence ID" value="CAF4208275.1"/>
    <property type="molecule type" value="Genomic_DNA"/>
</dbReference>
<dbReference type="Proteomes" id="UP000663844">
    <property type="component" value="Unassembled WGS sequence"/>
</dbReference>
<proteinExistence type="predicted"/>
<name>A0A820BYT7_9BILA</name>
<protein>
    <submittedName>
        <fullName evidence="1">Uncharacterized protein</fullName>
    </submittedName>
</protein>